<feature type="domain" description="1-deoxy-D-xylulose 5-phosphate reductoisomerase C-terminal" evidence="11">
    <location>
        <begin position="164"/>
        <end position="252"/>
    </location>
</feature>
<feature type="binding site" evidence="9">
    <location>
        <position position="235"/>
    </location>
    <ligand>
        <name>1-deoxy-D-xylulose 5-phosphate</name>
        <dbReference type="ChEBI" id="CHEBI:57792"/>
    </ligand>
</feature>
<accession>A0A142BBM2</accession>
<dbReference type="PATRIC" id="fig|570277.3.peg.2172"/>
<dbReference type="Gene3D" id="3.40.50.720">
    <property type="entry name" value="NAD(P)-binding Rossmann-like Domain"/>
    <property type="match status" value="1"/>
</dbReference>
<feature type="binding site" evidence="9">
    <location>
        <position position="55"/>
    </location>
    <ligand>
        <name>NADPH</name>
        <dbReference type="ChEBI" id="CHEBI:57783"/>
    </ligand>
</feature>
<feature type="binding site" evidence="9">
    <location>
        <position position="29"/>
    </location>
    <ligand>
        <name>NADPH</name>
        <dbReference type="ChEBI" id="CHEBI:57783"/>
    </ligand>
</feature>
<dbReference type="InterPro" id="IPR013644">
    <property type="entry name" value="DXP_reductoisomerase_C"/>
</dbReference>
<feature type="binding site" evidence="9">
    <location>
        <position position="228"/>
    </location>
    <ligand>
        <name>NADPH</name>
        <dbReference type="ChEBI" id="CHEBI:57783"/>
    </ligand>
</feature>
<feature type="binding site" evidence="9">
    <location>
        <position position="199"/>
    </location>
    <ligand>
        <name>1-deoxy-D-xylulose 5-phosphate</name>
        <dbReference type="ChEBI" id="CHEBI:57792"/>
    </ligand>
</feature>
<keyword evidence="7 9" id="KW-0414">Isoprene biosynthesis</keyword>
<evidence type="ECO:0000256" key="6">
    <source>
        <dbReference type="ARBA" id="ARBA00023211"/>
    </source>
</evidence>
<comment type="similarity">
    <text evidence="2 9">Belongs to the DXR family.</text>
</comment>
<evidence type="ECO:0000256" key="8">
    <source>
        <dbReference type="ARBA" id="ARBA00048543"/>
    </source>
</evidence>
<dbReference type="SUPFAM" id="SSF69055">
    <property type="entry name" value="1-deoxy-D-xylulose-5-phosphate reductoisomerase, C-terminal domain"/>
    <property type="match status" value="1"/>
</dbReference>
<feature type="binding site" evidence="9">
    <location>
        <position position="168"/>
    </location>
    <ligand>
        <name>Mn(2+)</name>
        <dbReference type="ChEBI" id="CHEBI:29035"/>
    </ligand>
</feature>
<dbReference type="InterPro" id="IPR036169">
    <property type="entry name" value="DXPR_C_sf"/>
</dbReference>
<dbReference type="GO" id="GO:0016853">
    <property type="term" value="F:isomerase activity"/>
    <property type="evidence" value="ECO:0007669"/>
    <property type="project" value="UniProtKB-KW"/>
</dbReference>
<protein>
    <recommendedName>
        <fullName evidence="9">1-deoxy-D-xylulose 5-phosphate reductoisomerase</fullName>
        <shortName evidence="9">DXP reductoisomerase</shortName>
        <ecNumber evidence="9">1.1.1.267</ecNumber>
    </recommendedName>
    <alternativeName>
        <fullName evidence="9">1-deoxyxylulose-5-phosphate reductoisomerase</fullName>
    </alternativeName>
    <alternativeName>
        <fullName evidence="9">2-C-methyl-D-erythritol 4-phosphate synthase</fullName>
    </alternativeName>
</protein>
<feature type="binding site" evidence="9">
    <location>
        <position position="54"/>
    </location>
    <ligand>
        <name>NADPH</name>
        <dbReference type="ChEBI" id="CHEBI:57783"/>
    </ligand>
</feature>
<dbReference type="NCBIfam" id="NF003938">
    <property type="entry name" value="PRK05447.1-1"/>
    <property type="match status" value="1"/>
</dbReference>
<evidence type="ECO:0000259" key="10">
    <source>
        <dbReference type="Pfam" id="PF02670"/>
    </source>
</evidence>
<feature type="binding site" evidence="9">
    <location>
        <position position="144"/>
    </location>
    <ligand>
        <name>NADPH</name>
        <dbReference type="ChEBI" id="CHEBI:57783"/>
    </ligand>
</feature>
<gene>
    <name evidence="9 13" type="primary">dxr</name>
    <name evidence="13" type="ORF">EZMO1_2027</name>
</gene>
<evidence type="ECO:0000256" key="5">
    <source>
        <dbReference type="ARBA" id="ARBA00023002"/>
    </source>
</evidence>
<evidence type="ECO:0000259" key="12">
    <source>
        <dbReference type="Pfam" id="PF13288"/>
    </source>
</evidence>
<feature type="binding site" evidence="9">
    <location>
        <position position="244"/>
    </location>
    <ligand>
        <name>1-deoxy-D-xylulose 5-phosphate</name>
        <dbReference type="ChEBI" id="CHEBI:57792"/>
    </ligand>
</feature>
<comment type="pathway">
    <text evidence="1 9">Isoprenoid biosynthesis; isopentenyl diphosphate biosynthesis via DXP pathway; isopentenyl diphosphate from 1-deoxy-D-xylulose 5-phosphate: step 1/6.</text>
</comment>
<evidence type="ECO:0000256" key="7">
    <source>
        <dbReference type="ARBA" id="ARBA00023229"/>
    </source>
</evidence>
<evidence type="ECO:0000313" key="14">
    <source>
        <dbReference type="Proteomes" id="UP000071065"/>
    </source>
</evidence>
<dbReference type="EC" id="1.1.1.267" evidence="9"/>
<dbReference type="InterPro" id="IPR013512">
    <property type="entry name" value="DXP_reductoisomerase_N"/>
</dbReference>
<feature type="binding site" evidence="9">
    <location>
        <position position="170"/>
    </location>
    <ligand>
        <name>Mn(2+)</name>
        <dbReference type="ChEBI" id="CHEBI:29035"/>
    </ligand>
</feature>
<dbReference type="PANTHER" id="PTHR30525">
    <property type="entry name" value="1-DEOXY-D-XYLULOSE 5-PHOSPHATE REDUCTOISOMERASE"/>
    <property type="match status" value="1"/>
</dbReference>
<keyword evidence="9" id="KW-0460">Magnesium</keyword>
<reference evidence="13 14" key="1">
    <citation type="journal article" date="2016" name="Front. Microbiol.">
        <title>Genomic Insight into the Host-Endosymbiont Relationship of Endozoicomonas montiporae CL-33(T) with its Coral Host.</title>
        <authorList>
            <person name="Ding J.-Y."/>
            <person name="Shiu J.-H."/>
            <person name="Chen W.-M."/>
            <person name="Chiang Y.-R."/>
            <person name="Tang S.-L."/>
        </authorList>
    </citation>
    <scope>NUCLEOTIDE SEQUENCE [LARGE SCALE GENOMIC DNA]</scope>
    <source>
        <strain evidence="13 14">CL-33</strain>
    </source>
</reference>
<dbReference type="Pfam" id="PF13288">
    <property type="entry name" value="DXPR_C"/>
    <property type="match status" value="1"/>
</dbReference>
<dbReference type="Pfam" id="PF08436">
    <property type="entry name" value="DXP_redisom_C"/>
    <property type="match status" value="1"/>
</dbReference>
<comment type="function">
    <text evidence="9">Catalyzes the NADPH-dependent rearrangement and reduction of 1-deoxy-D-xylulose-5-phosphate (DXP) to 2-C-methyl-D-erythritol 4-phosphate (MEP).</text>
</comment>
<evidence type="ECO:0000256" key="1">
    <source>
        <dbReference type="ARBA" id="ARBA00005094"/>
    </source>
</evidence>
<dbReference type="PANTHER" id="PTHR30525:SF0">
    <property type="entry name" value="1-DEOXY-D-XYLULOSE 5-PHOSPHATE REDUCTOISOMERASE, CHLOROPLASTIC"/>
    <property type="match status" value="1"/>
</dbReference>
<feature type="binding site" evidence="9">
    <location>
        <position position="143"/>
    </location>
    <ligand>
        <name>1-deoxy-D-xylulose 5-phosphate</name>
        <dbReference type="ChEBI" id="CHEBI:57792"/>
    </ligand>
</feature>
<evidence type="ECO:0000259" key="11">
    <source>
        <dbReference type="Pfam" id="PF08436"/>
    </source>
</evidence>
<feature type="binding site" evidence="9">
    <location>
        <position position="31"/>
    </location>
    <ligand>
        <name>NADPH</name>
        <dbReference type="ChEBI" id="CHEBI:57783"/>
    </ligand>
</feature>
<keyword evidence="3 9" id="KW-0479">Metal-binding</keyword>
<dbReference type="AlphaFoldDB" id="A0A142BBM2"/>
<dbReference type="FunFam" id="3.40.50.720:FF:000045">
    <property type="entry name" value="1-deoxy-D-xylulose 5-phosphate reductoisomerase"/>
    <property type="match status" value="1"/>
</dbReference>
<feature type="binding site" evidence="9">
    <location>
        <position position="28"/>
    </location>
    <ligand>
        <name>NADPH</name>
        <dbReference type="ChEBI" id="CHEBI:57783"/>
    </ligand>
</feature>
<dbReference type="NCBIfam" id="NF009114">
    <property type="entry name" value="PRK12464.1"/>
    <property type="match status" value="1"/>
</dbReference>
<dbReference type="SUPFAM" id="SSF55347">
    <property type="entry name" value="Glyceraldehyde-3-phosphate dehydrogenase-like, C-terminal domain"/>
    <property type="match status" value="1"/>
</dbReference>
<dbReference type="GO" id="GO:0030145">
    <property type="term" value="F:manganese ion binding"/>
    <property type="evidence" value="ECO:0007669"/>
    <property type="project" value="TreeGrafter"/>
</dbReference>
<dbReference type="HAMAP" id="MF_00183">
    <property type="entry name" value="DXP_reductoisom"/>
    <property type="match status" value="1"/>
</dbReference>
<dbReference type="Pfam" id="PF02670">
    <property type="entry name" value="DXP_reductoisom"/>
    <property type="match status" value="1"/>
</dbReference>
<dbReference type="EMBL" id="CP013251">
    <property type="protein sequence ID" value="AMO56148.1"/>
    <property type="molecule type" value="Genomic_DNA"/>
</dbReference>
<dbReference type="STRING" id="570277.EZMO1_2027"/>
<dbReference type="PIRSF" id="PIRSF006205">
    <property type="entry name" value="Dxp_reductismrs"/>
    <property type="match status" value="1"/>
</dbReference>
<feature type="binding site" evidence="9">
    <location>
        <position position="170"/>
    </location>
    <ligand>
        <name>1-deoxy-D-xylulose 5-phosphate</name>
        <dbReference type="ChEBI" id="CHEBI:57792"/>
    </ligand>
</feature>
<evidence type="ECO:0000313" key="13">
    <source>
        <dbReference type="EMBL" id="AMO56148.1"/>
    </source>
</evidence>
<evidence type="ECO:0000256" key="9">
    <source>
        <dbReference type="HAMAP-Rule" id="MF_00183"/>
    </source>
</evidence>
<dbReference type="NCBIfam" id="TIGR00243">
    <property type="entry name" value="Dxr"/>
    <property type="match status" value="1"/>
</dbReference>
<feature type="binding site" evidence="9">
    <location>
        <position position="222"/>
    </location>
    <ligand>
        <name>1-deoxy-D-xylulose 5-phosphate</name>
        <dbReference type="ChEBI" id="CHEBI:57792"/>
    </ligand>
</feature>
<keyword evidence="4 9" id="KW-0521">NADP</keyword>
<dbReference type="Gene3D" id="1.10.1740.10">
    <property type="match status" value="1"/>
</dbReference>
<dbReference type="InterPro" id="IPR026877">
    <property type="entry name" value="DXPR_C"/>
</dbReference>
<evidence type="ECO:0000256" key="2">
    <source>
        <dbReference type="ARBA" id="ARBA00006825"/>
    </source>
</evidence>
<dbReference type="GO" id="GO:0051484">
    <property type="term" value="P:isopentenyl diphosphate biosynthetic process, methylerythritol 4-phosphate pathway involved in terpenoid biosynthetic process"/>
    <property type="evidence" value="ECO:0007669"/>
    <property type="project" value="UniProtKB-ARBA"/>
</dbReference>
<dbReference type="GO" id="GO:0030604">
    <property type="term" value="F:1-deoxy-D-xylulose-5-phosphate reductoisomerase activity"/>
    <property type="evidence" value="ECO:0007669"/>
    <property type="project" value="UniProtKB-UniRule"/>
</dbReference>
<proteinExistence type="inferred from homology"/>
<dbReference type="Proteomes" id="UP000071065">
    <property type="component" value="Chromosome"/>
</dbReference>
<feature type="binding site" evidence="9">
    <location>
        <position position="30"/>
    </location>
    <ligand>
        <name>NADPH</name>
        <dbReference type="ChEBI" id="CHEBI:57783"/>
    </ligand>
</feature>
<sequence>MVMGQGKASQQGIVAGSRVQQLCVLGSTGSIGKSTLDVVARNADRYRVRSLVAGKNARMMLEQVRQFAPEYAVMADPEAADTLREWVRQEQLATEVLSGTLSVAQAAADSEVDVVMAAIVGAAGLLPTLAAVKAGKKVLLANKEALVMTGALFMDSVKESGSLLLPIDSEHNAIFQCMPPDYQQGLEQVGVERILLTASGGPFRDTPLDTFAGITPEQACAHPNWSMGRKISVDSATMMNKGLEYIEACWLFGATPDQVDVVIHPQSIIHSLVDYKDGSMLAQMGNPDMRTPIAHAMAWPERIQSGVRSLSLADIGRLDFYDPCMERFRCLKLAQDAAFAGGTAAAMLNAANEEAVDAFLEKGLRFDRIPEVVDATLQVLQVHNAGDIEQVLDADRQARKLARQQIVRWH</sequence>
<dbReference type="InterPro" id="IPR036291">
    <property type="entry name" value="NAD(P)-bd_dom_sf"/>
</dbReference>
<keyword evidence="13" id="KW-0413">Isomerase</keyword>
<organism evidence="13 14">
    <name type="scientific">Endozoicomonas montiporae CL-33</name>
    <dbReference type="NCBI Taxonomy" id="570277"/>
    <lineage>
        <taxon>Bacteria</taxon>
        <taxon>Pseudomonadati</taxon>
        <taxon>Pseudomonadota</taxon>
        <taxon>Gammaproteobacteria</taxon>
        <taxon>Oceanospirillales</taxon>
        <taxon>Endozoicomonadaceae</taxon>
        <taxon>Endozoicomonas</taxon>
    </lineage>
</organism>
<comment type="cofactor">
    <cofactor evidence="9">
        <name>Mg(2+)</name>
        <dbReference type="ChEBI" id="CHEBI:18420"/>
    </cofactor>
    <cofactor evidence="9">
        <name>Mn(2+)</name>
        <dbReference type="ChEBI" id="CHEBI:29035"/>
    </cofactor>
</comment>
<comment type="catalytic activity">
    <reaction evidence="8">
        <text>2-C-methyl-D-erythritol 4-phosphate + NADP(+) = 1-deoxy-D-xylulose 5-phosphate + NADPH + H(+)</text>
        <dbReference type="Rhea" id="RHEA:13717"/>
        <dbReference type="ChEBI" id="CHEBI:15378"/>
        <dbReference type="ChEBI" id="CHEBI:57783"/>
        <dbReference type="ChEBI" id="CHEBI:57792"/>
        <dbReference type="ChEBI" id="CHEBI:58262"/>
        <dbReference type="ChEBI" id="CHEBI:58349"/>
        <dbReference type="EC" id="1.1.1.267"/>
    </reaction>
    <physiologicalReaction direction="right-to-left" evidence="8">
        <dbReference type="Rhea" id="RHEA:13719"/>
    </physiologicalReaction>
</comment>
<dbReference type="GO" id="GO:0070402">
    <property type="term" value="F:NADPH binding"/>
    <property type="evidence" value="ECO:0007669"/>
    <property type="project" value="InterPro"/>
</dbReference>
<keyword evidence="6 9" id="KW-0464">Manganese</keyword>
<feature type="binding site" evidence="9">
    <location>
        <position position="241"/>
    </location>
    <ligand>
        <name>1-deoxy-D-xylulose 5-phosphate</name>
        <dbReference type="ChEBI" id="CHEBI:57792"/>
    </ligand>
</feature>
<dbReference type="InterPro" id="IPR003821">
    <property type="entry name" value="DXP_reductoisomerase"/>
</dbReference>
<keyword evidence="5 9" id="KW-0560">Oxidoreductase</keyword>
<dbReference type="UniPathway" id="UPA00056">
    <property type="reaction ID" value="UER00092"/>
</dbReference>
<feature type="binding site" evidence="9">
    <location>
        <position position="244"/>
    </location>
    <ligand>
        <name>Mn(2+)</name>
        <dbReference type="ChEBI" id="CHEBI:29035"/>
    </ligand>
</feature>
<evidence type="ECO:0000256" key="3">
    <source>
        <dbReference type="ARBA" id="ARBA00022723"/>
    </source>
</evidence>
<feature type="binding site" evidence="9">
    <location>
        <position position="169"/>
    </location>
    <ligand>
        <name>1-deoxy-D-xylulose 5-phosphate</name>
        <dbReference type="ChEBI" id="CHEBI:57792"/>
    </ligand>
</feature>
<feature type="binding site" evidence="9">
    <location>
        <position position="240"/>
    </location>
    <ligand>
        <name>1-deoxy-D-xylulose 5-phosphate</name>
        <dbReference type="ChEBI" id="CHEBI:57792"/>
    </ligand>
</feature>
<name>A0A142BBM2_9GAMM</name>
<dbReference type="KEGG" id="emp:EZMO1_2027"/>
<feature type="binding site" evidence="9">
    <location>
        <position position="142"/>
    </location>
    <ligand>
        <name>NADPH</name>
        <dbReference type="ChEBI" id="CHEBI:57783"/>
    </ligand>
</feature>
<feature type="binding site" evidence="9">
    <location>
        <position position="56"/>
    </location>
    <ligand>
        <name>NADPH</name>
        <dbReference type="ChEBI" id="CHEBI:57783"/>
    </ligand>
</feature>
<feature type="domain" description="DXP reductoisomerase C-terminal" evidence="12">
    <location>
        <begin position="284"/>
        <end position="400"/>
    </location>
</feature>
<evidence type="ECO:0000256" key="4">
    <source>
        <dbReference type="ARBA" id="ARBA00022857"/>
    </source>
</evidence>
<dbReference type="SUPFAM" id="SSF51735">
    <property type="entry name" value="NAD(P)-binding Rossmann-fold domains"/>
    <property type="match status" value="1"/>
</dbReference>
<feature type="domain" description="1-deoxy-D-xylulose 5-phosphate reductoisomerase N-terminal" evidence="10">
    <location>
        <begin position="22"/>
        <end position="150"/>
    </location>
</feature>